<organism evidence="4 5">
    <name type="scientific">Streptococcus gallolyticus</name>
    <dbReference type="NCBI Taxonomy" id="315405"/>
    <lineage>
        <taxon>Bacteria</taxon>
        <taxon>Bacillati</taxon>
        <taxon>Bacillota</taxon>
        <taxon>Bacilli</taxon>
        <taxon>Lactobacillales</taxon>
        <taxon>Streptococcaceae</taxon>
        <taxon>Streptococcus</taxon>
    </lineage>
</organism>
<evidence type="ECO:0000313" key="5">
    <source>
        <dbReference type="Proteomes" id="UP000182712"/>
    </source>
</evidence>
<name>A0A1H9NFJ7_9STRE</name>
<sequence length="59" mass="6842">MTSEKEKMLAGQLYDAGDAELTAMRLEARRKMKLFNNEDDPDKQREIIKKLCLGQQVKN</sequence>
<dbReference type="SMART" id="SM01266">
    <property type="entry name" value="Mac"/>
    <property type="match status" value="1"/>
</dbReference>
<protein>
    <submittedName>
        <fullName evidence="4">Maltose acetyltransferase</fullName>
    </submittedName>
</protein>
<evidence type="ECO:0000256" key="2">
    <source>
        <dbReference type="ARBA" id="ARBA00022679"/>
    </source>
</evidence>
<evidence type="ECO:0000313" key="4">
    <source>
        <dbReference type="EMBL" id="SER34668.1"/>
    </source>
</evidence>
<evidence type="ECO:0000256" key="1">
    <source>
        <dbReference type="ARBA" id="ARBA00007274"/>
    </source>
</evidence>
<dbReference type="Proteomes" id="UP000182712">
    <property type="component" value="Unassembled WGS sequence"/>
</dbReference>
<comment type="similarity">
    <text evidence="1">Belongs to the transferase hexapeptide repeat family.</text>
</comment>
<dbReference type="Pfam" id="PF12464">
    <property type="entry name" value="Mac"/>
    <property type="match status" value="1"/>
</dbReference>
<reference evidence="4 5" key="1">
    <citation type="submission" date="2016-10" db="EMBL/GenBank/DDBJ databases">
        <authorList>
            <person name="de Groot N.N."/>
        </authorList>
    </citation>
    <scope>NUCLEOTIDE SEQUENCE [LARGE SCALE GENOMIC DNA]</scope>
    <source>
        <strain evidence="4 5">VTM2R47</strain>
    </source>
</reference>
<dbReference type="AlphaFoldDB" id="A0A1H9NFJ7"/>
<accession>A0A1H9NFJ7</accession>
<dbReference type="Gene3D" id="2.160.10.10">
    <property type="entry name" value="Hexapeptide repeat proteins"/>
    <property type="match status" value="1"/>
</dbReference>
<gene>
    <name evidence="4" type="ORF">SAMN04487840_10358</name>
</gene>
<keyword evidence="2 4" id="KW-0808">Transferase</keyword>
<dbReference type="GO" id="GO:0016407">
    <property type="term" value="F:acetyltransferase activity"/>
    <property type="evidence" value="ECO:0007669"/>
    <property type="project" value="InterPro"/>
</dbReference>
<feature type="domain" description="Maltose/galactoside acetyltransferase" evidence="3">
    <location>
        <begin position="5"/>
        <end position="55"/>
    </location>
</feature>
<dbReference type="InterPro" id="IPR024688">
    <property type="entry name" value="Mac_dom"/>
</dbReference>
<proteinExistence type="inferred from homology"/>
<dbReference type="EMBL" id="FOGM01000003">
    <property type="protein sequence ID" value="SER34668.1"/>
    <property type="molecule type" value="Genomic_DNA"/>
</dbReference>
<evidence type="ECO:0000259" key="3">
    <source>
        <dbReference type="SMART" id="SM01266"/>
    </source>
</evidence>